<comment type="subcellular location">
    <subcellularLocation>
        <location evidence="1">Membrane</location>
        <topology evidence="1">Multi-pass membrane protein</topology>
    </subcellularLocation>
</comment>
<dbReference type="InterPro" id="IPR045263">
    <property type="entry name" value="GLUT"/>
</dbReference>
<dbReference type="Proteomes" id="UP001642483">
    <property type="component" value="Unassembled WGS sequence"/>
</dbReference>
<feature type="transmembrane region" description="Helical" evidence="7">
    <location>
        <begin position="410"/>
        <end position="434"/>
    </location>
</feature>
<dbReference type="EMBL" id="CAWYQH010000024">
    <property type="protein sequence ID" value="CAK8676073.1"/>
    <property type="molecule type" value="Genomic_DNA"/>
</dbReference>
<proteinExistence type="predicted"/>
<keyword evidence="2" id="KW-0813">Transport</keyword>
<accession>A0ABP0F8M7</accession>
<dbReference type="InterPro" id="IPR005828">
    <property type="entry name" value="MFS_sugar_transport-like"/>
</dbReference>
<dbReference type="Gene3D" id="1.20.1250.20">
    <property type="entry name" value="MFS general substrate transporter like domains"/>
    <property type="match status" value="1"/>
</dbReference>
<organism evidence="9 10">
    <name type="scientific">Clavelina lepadiformis</name>
    <name type="common">Light-bulb sea squirt</name>
    <name type="synonym">Ascidia lepadiformis</name>
    <dbReference type="NCBI Taxonomy" id="159417"/>
    <lineage>
        <taxon>Eukaryota</taxon>
        <taxon>Metazoa</taxon>
        <taxon>Chordata</taxon>
        <taxon>Tunicata</taxon>
        <taxon>Ascidiacea</taxon>
        <taxon>Aplousobranchia</taxon>
        <taxon>Clavelinidae</taxon>
        <taxon>Clavelina</taxon>
    </lineage>
</organism>
<evidence type="ECO:0000259" key="8">
    <source>
        <dbReference type="PROSITE" id="PS50850"/>
    </source>
</evidence>
<evidence type="ECO:0000256" key="2">
    <source>
        <dbReference type="ARBA" id="ARBA00022448"/>
    </source>
</evidence>
<keyword evidence="4 7" id="KW-1133">Transmembrane helix</keyword>
<evidence type="ECO:0000313" key="9">
    <source>
        <dbReference type="EMBL" id="CAK8676073.1"/>
    </source>
</evidence>
<evidence type="ECO:0000256" key="1">
    <source>
        <dbReference type="ARBA" id="ARBA00004141"/>
    </source>
</evidence>
<comment type="caution">
    <text evidence="9">The sequence shown here is derived from an EMBL/GenBank/DDBJ whole genome shotgun (WGS) entry which is preliminary data.</text>
</comment>
<feature type="transmembrane region" description="Helical" evidence="7">
    <location>
        <begin position="319"/>
        <end position="337"/>
    </location>
</feature>
<dbReference type="Pfam" id="PF00083">
    <property type="entry name" value="Sugar_tr"/>
    <property type="match status" value="1"/>
</dbReference>
<feature type="transmembrane region" description="Helical" evidence="7">
    <location>
        <begin position="283"/>
        <end position="304"/>
    </location>
</feature>
<feature type="transmembrane region" description="Helical" evidence="7">
    <location>
        <begin position="374"/>
        <end position="398"/>
    </location>
</feature>
<evidence type="ECO:0000313" key="10">
    <source>
        <dbReference type="Proteomes" id="UP001642483"/>
    </source>
</evidence>
<keyword evidence="10" id="KW-1185">Reference proteome</keyword>
<feature type="transmembrane region" description="Helical" evidence="7">
    <location>
        <begin position="93"/>
        <end position="114"/>
    </location>
</feature>
<sequence>MTKDNSKYCTFVTIFSQVSVFLPLALNAVALNPIDEVITEFINETYQHRWNITVNNEDALFIITLAQSMLMVGSLVGAFAARYTLMIMSRRTNLVLVHFMSVVSCVLMSPVAFYCKSYETLIAGRLINGFARGIGFTVVPLIVAETTSRATLALFQAPTVAIMDLGSAAGNILGYPIVLGSGDRWPYLLGISGIFSVAYLCLVPWLPETPTYLILQEEKSAKTTTKNYSNFPSFHLLRKLRSGDLETVRKEYEDIKDEIYADLQITKASLKEIFTTKRYRRQFFGALVIYFSFQSTGIQAIVLYTDKIFHEAGIPYNQATLYTAGFFIVMALICFASTPILKRFGSRKMTLFGLVVTAFALAMLSASIELKLAYGSIAAIVLYAFGVSSGPLLCYAALASEITSQVIRPTALWSCGICYYAMASTVSFVTPYTVDWIGGYTYLIFVGLVVLDVIYIKFAIQDTSASSMLTPRITIEEATSTEDDESTSLLSGKKPFYGAREHDDTHFEKHI</sequence>
<protein>
    <recommendedName>
        <fullName evidence="8">Major facilitator superfamily (MFS) profile domain-containing protein</fullName>
    </recommendedName>
</protein>
<gene>
    <name evidence="9" type="ORF">CVLEPA_LOCUS5573</name>
</gene>
<feature type="region of interest" description="Disordered" evidence="6">
    <location>
        <begin position="479"/>
        <end position="511"/>
    </location>
</feature>
<evidence type="ECO:0000256" key="5">
    <source>
        <dbReference type="ARBA" id="ARBA00023136"/>
    </source>
</evidence>
<feature type="transmembrane region" description="Helical" evidence="7">
    <location>
        <begin position="440"/>
        <end position="460"/>
    </location>
</feature>
<dbReference type="SUPFAM" id="SSF103473">
    <property type="entry name" value="MFS general substrate transporter"/>
    <property type="match status" value="1"/>
</dbReference>
<dbReference type="PANTHER" id="PTHR23503:SF8">
    <property type="entry name" value="FACILITATED GLUCOSE TRANSPORTER PROTEIN 1"/>
    <property type="match status" value="1"/>
</dbReference>
<feature type="transmembrane region" description="Helical" evidence="7">
    <location>
        <begin position="126"/>
        <end position="144"/>
    </location>
</feature>
<evidence type="ECO:0000256" key="6">
    <source>
        <dbReference type="SAM" id="MobiDB-lite"/>
    </source>
</evidence>
<keyword evidence="5 7" id="KW-0472">Membrane</keyword>
<name>A0ABP0F8M7_CLALP</name>
<feature type="transmembrane region" description="Helical" evidence="7">
    <location>
        <begin position="185"/>
        <end position="206"/>
    </location>
</feature>
<evidence type="ECO:0000256" key="7">
    <source>
        <dbReference type="SAM" id="Phobius"/>
    </source>
</evidence>
<feature type="compositionally biased region" description="Basic and acidic residues" evidence="6">
    <location>
        <begin position="499"/>
        <end position="511"/>
    </location>
</feature>
<feature type="domain" description="Major facilitator superfamily (MFS) profile" evidence="8">
    <location>
        <begin position="21"/>
        <end position="464"/>
    </location>
</feature>
<feature type="transmembrane region" description="Helical" evidence="7">
    <location>
        <begin position="12"/>
        <end position="31"/>
    </location>
</feature>
<feature type="transmembrane region" description="Helical" evidence="7">
    <location>
        <begin position="349"/>
        <end position="368"/>
    </location>
</feature>
<dbReference type="InterPro" id="IPR036259">
    <property type="entry name" value="MFS_trans_sf"/>
</dbReference>
<dbReference type="PANTHER" id="PTHR23503">
    <property type="entry name" value="SOLUTE CARRIER FAMILY 2"/>
    <property type="match status" value="1"/>
</dbReference>
<feature type="transmembrane region" description="Helical" evidence="7">
    <location>
        <begin position="59"/>
        <end position="81"/>
    </location>
</feature>
<reference evidence="9 10" key="1">
    <citation type="submission" date="2024-02" db="EMBL/GenBank/DDBJ databases">
        <authorList>
            <person name="Daric V."/>
            <person name="Darras S."/>
        </authorList>
    </citation>
    <scope>NUCLEOTIDE SEQUENCE [LARGE SCALE GENOMIC DNA]</scope>
</reference>
<keyword evidence="3 7" id="KW-0812">Transmembrane</keyword>
<dbReference type="PROSITE" id="PS50850">
    <property type="entry name" value="MFS"/>
    <property type="match status" value="1"/>
</dbReference>
<evidence type="ECO:0000256" key="3">
    <source>
        <dbReference type="ARBA" id="ARBA00022692"/>
    </source>
</evidence>
<evidence type="ECO:0000256" key="4">
    <source>
        <dbReference type="ARBA" id="ARBA00022989"/>
    </source>
</evidence>
<feature type="transmembrane region" description="Helical" evidence="7">
    <location>
        <begin position="151"/>
        <end position="173"/>
    </location>
</feature>
<dbReference type="InterPro" id="IPR020846">
    <property type="entry name" value="MFS_dom"/>
</dbReference>